<dbReference type="RefSeq" id="WP_119148554.1">
    <property type="nucleotide sequence ID" value="NZ_QXJM01000029.1"/>
</dbReference>
<dbReference type="InterPro" id="IPR011990">
    <property type="entry name" value="TPR-like_helical_dom_sf"/>
</dbReference>
<dbReference type="SUPFAM" id="SSF48452">
    <property type="entry name" value="TPR-like"/>
    <property type="match status" value="1"/>
</dbReference>
<accession>A0A398CSZ2</accession>
<evidence type="ECO:0000256" key="1">
    <source>
        <dbReference type="SAM" id="MobiDB-lite"/>
    </source>
</evidence>
<feature type="compositionally biased region" description="Polar residues" evidence="1">
    <location>
        <begin position="1"/>
        <end position="13"/>
    </location>
</feature>
<keyword evidence="3" id="KW-1185">Reference proteome</keyword>
<evidence type="ECO:0000313" key="2">
    <source>
        <dbReference type="EMBL" id="RIE03878.1"/>
    </source>
</evidence>
<dbReference type="Gene3D" id="1.25.40.10">
    <property type="entry name" value="Tetratricopeptide repeat domain"/>
    <property type="match status" value="1"/>
</dbReference>
<comment type="caution">
    <text evidence="2">The sequence shown here is derived from an EMBL/GenBank/DDBJ whole genome shotgun (WGS) entry which is preliminary data.</text>
</comment>
<dbReference type="OrthoDB" id="1807878at2"/>
<protein>
    <submittedName>
        <fullName evidence="2">Uncharacterized protein</fullName>
    </submittedName>
</protein>
<evidence type="ECO:0000313" key="3">
    <source>
        <dbReference type="Proteomes" id="UP000266340"/>
    </source>
</evidence>
<reference evidence="2 3" key="1">
    <citation type="submission" date="2018-09" db="EMBL/GenBank/DDBJ databases">
        <title>Cohnella cavernae sp. nov., isolated from a karst cave.</title>
        <authorList>
            <person name="Zhu H."/>
        </authorList>
    </citation>
    <scope>NUCLEOTIDE SEQUENCE [LARGE SCALE GENOMIC DNA]</scope>
    <source>
        <strain evidence="2 3">K2E09-144</strain>
    </source>
</reference>
<organism evidence="2 3">
    <name type="scientific">Cohnella faecalis</name>
    <dbReference type="NCBI Taxonomy" id="2315694"/>
    <lineage>
        <taxon>Bacteria</taxon>
        <taxon>Bacillati</taxon>
        <taxon>Bacillota</taxon>
        <taxon>Bacilli</taxon>
        <taxon>Bacillales</taxon>
        <taxon>Paenibacillaceae</taxon>
        <taxon>Cohnella</taxon>
    </lineage>
</organism>
<dbReference type="Proteomes" id="UP000266340">
    <property type="component" value="Unassembled WGS sequence"/>
</dbReference>
<name>A0A398CSZ2_9BACL</name>
<feature type="region of interest" description="Disordered" evidence="1">
    <location>
        <begin position="1"/>
        <end position="37"/>
    </location>
</feature>
<gene>
    <name evidence="2" type="ORF">D3H35_07870</name>
</gene>
<dbReference type="EMBL" id="QXJM01000029">
    <property type="protein sequence ID" value="RIE03878.1"/>
    <property type="molecule type" value="Genomic_DNA"/>
</dbReference>
<proteinExistence type="predicted"/>
<sequence>MSSLISEKGNTQMLKKKAAGLTRKSSQSELSPDAPPSTPFEYGLDLAIRLHHQGIEGDANAVRKANIAFQRLRDGHPGHPIADAYHGSVMALMARDETNVMQKMQLAKRGLELLDQAVASEPRDRTIRMLRGKVAYRLPESFFRRTETAIEDYIILIDGEIRSPGGFDKETYSTLISELAEAYERINRHEEAALCWKNLNKLTENPAYRKLAQRKMKPEKSLPSSSKAVETKPPELRDWIGAAVLVAGASVVHWIGRR</sequence>
<dbReference type="AlphaFoldDB" id="A0A398CSZ2"/>